<dbReference type="Gene3D" id="3.20.20.70">
    <property type="entry name" value="Aldolase class I"/>
    <property type="match status" value="1"/>
</dbReference>
<dbReference type="InterPro" id="IPR017853">
    <property type="entry name" value="GH"/>
</dbReference>
<dbReference type="Proteomes" id="UP001156706">
    <property type="component" value="Unassembled WGS sequence"/>
</dbReference>
<evidence type="ECO:0000256" key="1">
    <source>
        <dbReference type="SAM" id="SignalP"/>
    </source>
</evidence>
<organism evidence="3 4">
    <name type="scientific">Chitinimonas prasina</name>
    <dbReference type="NCBI Taxonomy" id="1434937"/>
    <lineage>
        <taxon>Bacteria</taxon>
        <taxon>Pseudomonadati</taxon>
        <taxon>Pseudomonadota</taxon>
        <taxon>Betaproteobacteria</taxon>
        <taxon>Neisseriales</taxon>
        <taxon>Chitinibacteraceae</taxon>
        <taxon>Chitinimonas</taxon>
    </lineage>
</organism>
<gene>
    <name evidence="3" type="ORF">GCM10007907_22730</name>
</gene>
<comment type="caution">
    <text evidence="3">The sequence shown here is derived from an EMBL/GenBank/DDBJ whole genome shotgun (WGS) entry which is preliminary data.</text>
</comment>
<evidence type="ECO:0000313" key="3">
    <source>
        <dbReference type="EMBL" id="GLR13483.1"/>
    </source>
</evidence>
<name>A0ABQ5YG64_9NEIS</name>
<proteinExistence type="predicted"/>
<evidence type="ECO:0000259" key="2">
    <source>
        <dbReference type="Pfam" id="PF03537"/>
    </source>
</evidence>
<keyword evidence="4" id="KW-1185">Reference proteome</keyword>
<keyword evidence="1" id="KW-0732">Signal</keyword>
<protein>
    <submittedName>
        <fullName evidence="3">Endo alpha-1,4 polygalactosaminidase</fullName>
    </submittedName>
</protein>
<dbReference type="EMBL" id="BSOG01000002">
    <property type="protein sequence ID" value="GLR13483.1"/>
    <property type="molecule type" value="Genomic_DNA"/>
</dbReference>
<accession>A0ABQ5YG64</accession>
<dbReference type="RefSeq" id="WP_284196584.1">
    <property type="nucleotide sequence ID" value="NZ_BSOG01000002.1"/>
</dbReference>
<dbReference type="SUPFAM" id="SSF51445">
    <property type="entry name" value="(Trans)glycosidases"/>
    <property type="match status" value="1"/>
</dbReference>
<feature type="signal peptide" evidence="1">
    <location>
        <begin position="1"/>
        <end position="22"/>
    </location>
</feature>
<feature type="domain" description="Glycoside-hydrolase family GH114 TIM-barrel" evidence="2">
    <location>
        <begin position="30"/>
        <end position="245"/>
    </location>
</feature>
<dbReference type="PANTHER" id="PTHR35273">
    <property type="entry name" value="ALPHA-1,4 POLYGALACTOSAMINIDASE, PUTATIVE (AFU_ORTHOLOGUE AFUA_3G07890)-RELATED"/>
    <property type="match status" value="1"/>
</dbReference>
<dbReference type="InterPro" id="IPR004352">
    <property type="entry name" value="GH114_TIM-barrel"/>
</dbReference>
<dbReference type="Pfam" id="PF03537">
    <property type="entry name" value="Glyco_hydro_114"/>
    <property type="match status" value="1"/>
</dbReference>
<feature type="chain" id="PRO_5047361144" evidence="1">
    <location>
        <begin position="23"/>
        <end position="253"/>
    </location>
</feature>
<dbReference type="InterPro" id="IPR013785">
    <property type="entry name" value="Aldolase_TIM"/>
</dbReference>
<dbReference type="PANTHER" id="PTHR35273:SF2">
    <property type="entry name" value="ALPHA-GALACTOSIDASE"/>
    <property type="match status" value="1"/>
</dbReference>
<reference evidence="4" key="1">
    <citation type="journal article" date="2019" name="Int. J. Syst. Evol. Microbiol.">
        <title>The Global Catalogue of Microorganisms (GCM) 10K type strain sequencing project: providing services to taxonomists for standard genome sequencing and annotation.</title>
        <authorList>
            <consortium name="The Broad Institute Genomics Platform"/>
            <consortium name="The Broad Institute Genome Sequencing Center for Infectious Disease"/>
            <person name="Wu L."/>
            <person name="Ma J."/>
        </authorList>
    </citation>
    <scope>NUCLEOTIDE SEQUENCE [LARGE SCALE GENOMIC DNA]</scope>
    <source>
        <strain evidence="4">NBRC 110044</strain>
    </source>
</reference>
<sequence>MSSKLPRLALITLLIASQAGTAAGLTVGMSWHLQLQGTLQKPNRQLYDIDLFDTPATTIAELKNQGRTVICYFSAGSYENWRPDANQFPQAALGKPLDGWEGENWLDIRNATVRSIMGKRMDLAKQKGCDGVDPDNVDGYSNDTGLPLTAAHQLDYNRFLADTAHAKGLLIGLKNTVELAPDLVGKFDFAVNESCYKYRECGVYQTFIAMGKPVFIAEYRSTPNTNWCADAKRNRYSLQYFKLALKGVGTLCS</sequence>
<evidence type="ECO:0000313" key="4">
    <source>
        <dbReference type="Proteomes" id="UP001156706"/>
    </source>
</evidence>